<comment type="caution">
    <text evidence="2">The sequence shown here is derived from an EMBL/GenBank/DDBJ whole genome shotgun (WGS) entry which is preliminary data.</text>
</comment>
<sequence length="260" mass="29357">MLLRIARLTDDADYYAGETSGNVPRPRSYSGNYDAYNRLRTSLNLVVMMITCSYDVRHMTDESLTLFHQNRRILPRKQRHHEYSSKANRQLIKRNPPLSSGGIDLRISSPDTLTRSGNPGLVLAHQPTPYLDPVHVILLIERLARVLVLDLILFPLYPELDHLSALPLQGPVHLVPFRLSHFVIGTANCNPFMLHIQAAVHLELGSHLPALTRLVTGVGGERHHTIPLTTTSRHPVEVKMIGTLFHAEAFPEAWLIRYVV</sequence>
<protein>
    <submittedName>
        <fullName evidence="2">Uncharacterized protein</fullName>
    </submittedName>
</protein>
<proteinExistence type="predicted"/>
<name>A0A3S5FGX8_9PLAT</name>
<dbReference type="AlphaFoldDB" id="A0A3S5FGX8"/>
<reference evidence="2" key="1">
    <citation type="submission" date="2018-11" db="EMBL/GenBank/DDBJ databases">
        <authorList>
            <consortium name="Pathogen Informatics"/>
        </authorList>
    </citation>
    <scope>NUCLEOTIDE SEQUENCE</scope>
</reference>
<dbReference type="EMBL" id="CAAALY010267349">
    <property type="protein sequence ID" value="VEL40988.1"/>
    <property type="molecule type" value="Genomic_DNA"/>
</dbReference>
<evidence type="ECO:0000313" key="3">
    <source>
        <dbReference type="Proteomes" id="UP000784294"/>
    </source>
</evidence>
<gene>
    <name evidence="2" type="ORF">PXEA_LOCUS34428</name>
</gene>
<accession>A0A3S5FGX8</accession>
<evidence type="ECO:0000313" key="2">
    <source>
        <dbReference type="EMBL" id="VEL40988.1"/>
    </source>
</evidence>
<dbReference type="Proteomes" id="UP000784294">
    <property type="component" value="Unassembled WGS sequence"/>
</dbReference>
<keyword evidence="3" id="KW-1185">Reference proteome</keyword>
<evidence type="ECO:0000256" key="1">
    <source>
        <dbReference type="SAM" id="MobiDB-lite"/>
    </source>
</evidence>
<organism evidence="2 3">
    <name type="scientific">Protopolystoma xenopodis</name>
    <dbReference type="NCBI Taxonomy" id="117903"/>
    <lineage>
        <taxon>Eukaryota</taxon>
        <taxon>Metazoa</taxon>
        <taxon>Spiralia</taxon>
        <taxon>Lophotrochozoa</taxon>
        <taxon>Platyhelminthes</taxon>
        <taxon>Monogenea</taxon>
        <taxon>Polyopisthocotylea</taxon>
        <taxon>Polystomatidea</taxon>
        <taxon>Polystomatidae</taxon>
        <taxon>Protopolystoma</taxon>
    </lineage>
</organism>
<feature type="region of interest" description="Disordered" evidence="1">
    <location>
        <begin position="78"/>
        <end position="102"/>
    </location>
</feature>